<keyword evidence="1" id="KW-0732">Signal</keyword>
<evidence type="ECO:0000313" key="2">
    <source>
        <dbReference type="EMBL" id="MCS0581599.1"/>
    </source>
</evidence>
<organism evidence="2 3">
    <name type="scientific">Massilia pinisoli</name>
    <dbReference type="NCBI Taxonomy" id="1772194"/>
    <lineage>
        <taxon>Bacteria</taxon>
        <taxon>Pseudomonadati</taxon>
        <taxon>Pseudomonadota</taxon>
        <taxon>Betaproteobacteria</taxon>
        <taxon>Burkholderiales</taxon>
        <taxon>Oxalobacteraceae</taxon>
        <taxon>Telluria group</taxon>
        <taxon>Massilia</taxon>
    </lineage>
</organism>
<dbReference type="EMBL" id="JANUGW010000005">
    <property type="protein sequence ID" value="MCS0581599.1"/>
    <property type="molecule type" value="Genomic_DNA"/>
</dbReference>
<dbReference type="RefSeq" id="WP_258816199.1">
    <property type="nucleotide sequence ID" value="NZ_JANUGW010000005.1"/>
</dbReference>
<keyword evidence="3" id="KW-1185">Reference proteome</keyword>
<dbReference type="Proteomes" id="UP001204151">
    <property type="component" value="Unassembled WGS sequence"/>
</dbReference>
<evidence type="ECO:0000313" key="3">
    <source>
        <dbReference type="Proteomes" id="UP001204151"/>
    </source>
</evidence>
<evidence type="ECO:0000256" key="1">
    <source>
        <dbReference type="SAM" id="SignalP"/>
    </source>
</evidence>
<name>A0ABT1ZPI1_9BURK</name>
<accession>A0ABT1ZPI1</accession>
<gene>
    <name evidence="2" type="ORF">NX784_08340</name>
</gene>
<protein>
    <submittedName>
        <fullName evidence="2">Uncharacterized protein</fullName>
    </submittedName>
</protein>
<feature type="signal peptide" evidence="1">
    <location>
        <begin position="1"/>
        <end position="19"/>
    </location>
</feature>
<reference evidence="2 3" key="1">
    <citation type="submission" date="2022-08" db="EMBL/GenBank/DDBJ databases">
        <title>Reclassification of Massilia species as members of the genera Telluria, Duganella, Pseudoduganella, Mokoshia gen. nov. and Zemynaea gen. nov. using orthogonal and non-orthogonal genome-based approaches.</title>
        <authorList>
            <person name="Bowman J.P."/>
        </authorList>
    </citation>
    <scope>NUCLEOTIDE SEQUENCE [LARGE SCALE GENOMIC DNA]</scope>
    <source>
        <strain evidence="2 3">JCM 31316</strain>
    </source>
</reference>
<comment type="caution">
    <text evidence="2">The sequence shown here is derived from an EMBL/GenBank/DDBJ whole genome shotgun (WGS) entry which is preliminary data.</text>
</comment>
<feature type="chain" id="PRO_5046113705" evidence="1">
    <location>
        <begin position="20"/>
        <end position="545"/>
    </location>
</feature>
<sequence length="545" mass="58070">MRTLLVSLPLLAMTIPAHAAWLHQCPAATDGAPPRYVVDGREHAPGCTSVALAPGADVEAVYPLAPGETPDDVIVLNGNVTDGHFAVSEHELPSATRGPARPDPMPLHANLLQWMDARTFGVEERVQAHLENATLRVTCRPGRRPAGAILTGPWFLTRASTVLAATYEAQGSAFTWQAADAAHQASGDALDMGTLTAGAKAARLTLPASLDRAGWRQFVLLCPASEASVDVTALALEPAAAPKAAPRATWVWRPGDWIDGGPALLDWAAGQGIRELFVTVPLTDGAAVRDPGQLAAFVRAAGARGIVIDSVDGDPHMVLPGEVATAVRRARAYAAYNAAQPAEARLRGAQFDVEPYLLPETVLAPARRDTAYVDMARALKAAAGDGLRLEFVVPFWWGGNPALLDALAPYADSLAVMDYRTDRAQVVDFAIPFLDWASVHDRQVRIALEAGPIEPEVQRRYVKATGGPGDLQAIDVGGRQVLVLLRKPVAGADARLYRLDGTRTVDGSATTFHRDKPALLRQLPGLEQEFGLWDGFGGIAIHELR</sequence>
<proteinExistence type="predicted"/>